<dbReference type="GO" id="GO:0030145">
    <property type="term" value="F:manganese ion binding"/>
    <property type="evidence" value="ECO:0007669"/>
    <property type="project" value="UniProtKB-UniRule"/>
</dbReference>
<feature type="binding site" evidence="18">
    <location>
        <position position="316"/>
    </location>
    <ligand>
        <name>GTP</name>
        <dbReference type="ChEBI" id="CHEBI:37565"/>
    </ligand>
</feature>
<evidence type="ECO:0000256" key="18">
    <source>
        <dbReference type="HAMAP-Rule" id="MF_01283"/>
    </source>
</evidence>
<dbReference type="NCBIfam" id="NF001591">
    <property type="entry name" value="PRK00393.1"/>
    <property type="match status" value="1"/>
</dbReference>
<feature type="domain" description="GTP cyclohydrolase II" evidence="19">
    <location>
        <begin position="210"/>
        <end position="370"/>
    </location>
</feature>
<evidence type="ECO:0000256" key="4">
    <source>
        <dbReference type="ARBA" id="ARBA00004853"/>
    </source>
</evidence>
<comment type="catalytic activity">
    <reaction evidence="1 18">
        <text>D-ribulose 5-phosphate = (2S)-2-hydroxy-3-oxobutyl phosphate + formate + H(+)</text>
        <dbReference type="Rhea" id="RHEA:18457"/>
        <dbReference type="ChEBI" id="CHEBI:15378"/>
        <dbReference type="ChEBI" id="CHEBI:15740"/>
        <dbReference type="ChEBI" id="CHEBI:58121"/>
        <dbReference type="ChEBI" id="CHEBI:58830"/>
        <dbReference type="EC" id="4.1.99.12"/>
    </reaction>
</comment>
<dbReference type="NCBIfam" id="TIGR00506">
    <property type="entry name" value="ribB"/>
    <property type="match status" value="1"/>
</dbReference>
<comment type="pathway">
    <text evidence="5 18">Cofactor biosynthesis; riboflavin biosynthesis; 2-hydroxy-3-oxobutyl phosphate from D-ribulose 5-phosphate: step 1/1.</text>
</comment>
<dbReference type="HAMAP" id="MF_01283">
    <property type="entry name" value="RibBA"/>
    <property type="match status" value="1"/>
</dbReference>
<feature type="binding site" evidence="18">
    <location>
        <position position="272"/>
    </location>
    <ligand>
        <name>GTP</name>
        <dbReference type="ChEBI" id="CHEBI:37565"/>
    </ligand>
</feature>
<feature type="site" description="Essential for DHBP synthase activity" evidence="18">
    <location>
        <position position="125"/>
    </location>
</feature>
<dbReference type="GO" id="GO:0009231">
    <property type="term" value="P:riboflavin biosynthetic process"/>
    <property type="evidence" value="ECO:0007669"/>
    <property type="project" value="UniProtKB-UniRule"/>
</dbReference>
<dbReference type="UniPathway" id="UPA00275">
    <property type="reaction ID" value="UER00399"/>
</dbReference>
<feature type="binding site" evidence="18">
    <location>
        <position position="356"/>
    </location>
    <ligand>
        <name>GTP</name>
        <dbReference type="ChEBI" id="CHEBI:37565"/>
    </ligand>
</feature>
<dbReference type="InterPro" id="IPR000422">
    <property type="entry name" value="DHBP_synthase_RibB"/>
</dbReference>
<comment type="cofactor">
    <cofactor evidence="18">
        <name>Mg(2+)</name>
        <dbReference type="ChEBI" id="CHEBI:18420"/>
    </cofactor>
    <cofactor evidence="18">
        <name>Mn(2+)</name>
        <dbReference type="ChEBI" id="CHEBI:29035"/>
    </cofactor>
    <text evidence="18">Binds 2 divalent metal cations per subunit. Magnesium or manganese.</text>
</comment>
<gene>
    <name evidence="18" type="primary">ribBA</name>
    <name evidence="20" type="ORF">SAMN02745174_01091</name>
</gene>
<dbReference type="HAMAP" id="MF_00179">
    <property type="entry name" value="RibA"/>
    <property type="match status" value="1"/>
</dbReference>
<dbReference type="SUPFAM" id="SSF142695">
    <property type="entry name" value="RibA-like"/>
    <property type="match status" value="1"/>
</dbReference>
<dbReference type="FunFam" id="3.90.870.10:FF:000001">
    <property type="entry name" value="Riboflavin biosynthesis protein RibBA"/>
    <property type="match status" value="1"/>
</dbReference>
<dbReference type="InterPro" id="IPR016299">
    <property type="entry name" value="Riboflavin_synth_RibBA"/>
</dbReference>
<feature type="binding site" evidence="18">
    <location>
        <position position="267"/>
    </location>
    <ligand>
        <name>Zn(2+)</name>
        <dbReference type="ChEBI" id="CHEBI:29105"/>
        <note>catalytic</note>
    </ligand>
</feature>
<dbReference type="Pfam" id="PF00926">
    <property type="entry name" value="DHBP_synthase"/>
    <property type="match status" value="1"/>
</dbReference>
<evidence type="ECO:0000256" key="14">
    <source>
        <dbReference type="ARBA" id="ARBA00023211"/>
    </source>
</evidence>
<feature type="binding site" evidence="18">
    <location>
        <position position="163"/>
    </location>
    <ligand>
        <name>D-ribulose 5-phosphate</name>
        <dbReference type="ChEBI" id="CHEBI:58121"/>
    </ligand>
</feature>
<feature type="active site" description="Nucleophile; for GTP cyclohydrolase activity" evidence="18">
    <location>
        <position position="330"/>
    </location>
</feature>
<reference evidence="20 21" key="1">
    <citation type="submission" date="2017-02" db="EMBL/GenBank/DDBJ databases">
        <authorList>
            <person name="Peterson S.W."/>
        </authorList>
    </citation>
    <scope>NUCLEOTIDE SEQUENCE [LARGE SCALE GENOMIC DNA]</scope>
    <source>
        <strain evidence="20 21">ATCC 700028</strain>
    </source>
</reference>
<evidence type="ECO:0000256" key="3">
    <source>
        <dbReference type="ARBA" id="ARBA00002284"/>
    </source>
</evidence>
<dbReference type="STRING" id="180163.SAMN02745174_01091"/>
<sequence>MFNKIEEALEDLKNGKLIIVVDDENRENEGDLIGCGDNISYESINFMTKYGKGLICVPLSEKRAKELHLLPMTQNNTDSHGTAFTISVDSKVGTTTGISVGDRLKTIKDLAFNSNSPCDFNRPGHIFPLIAKNNGVIEREGHTEAAVDLARLAGFSPTGVICEILKDDGTMARVPDLEIFAEEHNLKLITIKDLVEYRKRNEFQCKIECSATLPTKYGTFKVIGFTNTIDYKEHIALVKGDISGKENVLTRIHSECLTGDVLGSLKCDCGSQLGKALSEIEAHGEGVVLYMRQEGRGIGLLNKIKAYGLQEEGLDTVDANLALGFDPDLRDYSVAAQMLKLLNVLSVDLMTNNPRKINGLEAYGIPVNHRESIQINYNPINESYLKTKQCRLNHMLNY</sequence>
<keyword evidence="10 18" id="KW-0378">Hydrolase</keyword>
<keyword evidence="12 18" id="KW-0460">Magnesium</keyword>
<evidence type="ECO:0000256" key="9">
    <source>
        <dbReference type="ARBA" id="ARBA00022741"/>
    </source>
</evidence>
<evidence type="ECO:0000256" key="17">
    <source>
        <dbReference type="ARBA" id="ARBA00049295"/>
    </source>
</evidence>
<dbReference type="GO" id="GO:0008270">
    <property type="term" value="F:zinc ion binding"/>
    <property type="evidence" value="ECO:0007669"/>
    <property type="project" value="UniProtKB-UniRule"/>
</dbReference>
<dbReference type="HAMAP" id="MF_00180">
    <property type="entry name" value="RibB"/>
    <property type="match status" value="1"/>
</dbReference>
<dbReference type="RefSeq" id="WP_078693594.1">
    <property type="nucleotide sequence ID" value="NZ_FUWX01000008.1"/>
</dbReference>
<feature type="binding site" evidence="18">
    <location>
        <position position="27"/>
    </location>
    <ligand>
        <name>Mg(2+)</name>
        <dbReference type="ChEBI" id="CHEBI:18420"/>
        <label>2</label>
    </ligand>
</feature>
<dbReference type="EC" id="4.1.99.12" evidence="18"/>
<dbReference type="PANTHER" id="PTHR21327">
    <property type="entry name" value="GTP CYCLOHYDROLASE II-RELATED"/>
    <property type="match status" value="1"/>
</dbReference>
<evidence type="ECO:0000313" key="21">
    <source>
        <dbReference type="Proteomes" id="UP000191153"/>
    </source>
</evidence>
<evidence type="ECO:0000256" key="12">
    <source>
        <dbReference type="ARBA" id="ARBA00022842"/>
    </source>
</evidence>
<comment type="pathway">
    <text evidence="4 18">Cofactor biosynthesis; riboflavin biosynthesis; 5-amino-6-(D-ribitylamino)uracil from GTP: step 1/4.</text>
</comment>
<dbReference type="InterPro" id="IPR032677">
    <property type="entry name" value="GTP_cyclohydro_II"/>
</dbReference>
<comment type="function">
    <text evidence="3 18">Catalyzes the conversion of D-ribulose 5-phosphate to formate and 3,4-dihydroxy-2-butanone 4-phosphate.</text>
</comment>
<feature type="binding site" evidence="18">
    <location>
        <begin position="26"/>
        <end position="27"/>
    </location>
    <ligand>
        <name>D-ribulose 5-phosphate</name>
        <dbReference type="ChEBI" id="CHEBI:58121"/>
    </ligand>
</feature>
<name>A0A1T4M7W9_9FUSO</name>
<feature type="binding site" evidence="18">
    <location>
        <position position="31"/>
    </location>
    <ligand>
        <name>D-ribulose 5-phosphate</name>
        <dbReference type="ChEBI" id="CHEBI:58121"/>
    </ligand>
</feature>
<dbReference type="InterPro" id="IPR000926">
    <property type="entry name" value="RibA"/>
</dbReference>
<feature type="binding site" evidence="18">
    <location>
        <position position="256"/>
    </location>
    <ligand>
        <name>Zn(2+)</name>
        <dbReference type="ChEBI" id="CHEBI:29105"/>
        <note>catalytic</note>
    </ligand>
</feature>
<dbReference type="GO" id="GO:0005525">
    <property type="term" value="F:GTP binding"/>
    <property type="evidence" value="ECO:0007669"/>
    <property type="project" value="UniProtKB-KW"/>
</dbReference>
<comment type="catalytic activity">
    <reaction evidence="17 18">
        <text>GTP + 4 H2O = 2,5-diamino-6-hydroxy-4-(5-phosphoribosylamino)-pyrimidine + formate + 2 phosphate + 3 H(+)</text>
        <dbReference type="Rhea" id="RHEA:23704"/>
        <dbReference type="ChEBI" id="CHEBI:15377"/>
        <dbReference type="ChEBI" id="CHEBI:15378"/>
        <dbReference type="ChEBI" id="CHEBI:15740"/>
        <dbReference type="ChEBI" id="CHEBI:37565"/>
        <dbReference type="ChEBI" id="CHEBI:43474"/>
        <dbReference type="ChEBI" id="CHEBI:58614"/>
        <dbReference type="EC" id="3.5.4.25"/>
    </reaction>
</comment>
<dbReference type="OrthoDB" id="9793111at2"/>
<evidence type="ECO:0000259" key="19">
    <source>
        <dbReference type="Pfam" id="PF00925"/>
    </source>
</evidence>
<keyword evidence="13 18" id="KW-0342">GTP-binding</keyword>
<feature type="binding site" evidence="18">
    <location>
        <begin position="294"/>
        <end position="296"/>
    </location>
    <ligand>
        <name>GTP</name>
        <dbReference type="ChEBI" id="CHEBI:37565"/>
    </ligand>
</feature>
<protein>
    <recommendedName>
        <fullName evidence="18">Riboflavin biosynthesis protein RibBA</fullName>
    </recommendedName>
    <domain>
        <recommendedName>
            <fullName evidence="18">3,4-dihydroxy-2-butanone 4-phosphate synthase</fullName>
            <shortName evidence="18">DHBP synthase</shortName>
            <ecNumber evidence="18">4.1.99.12</ecNumber>
        </recommendedName>
    </domain>
    <domain>
        <recommendedName>
            <fullName evidence="18">GTP cyclohydrolase-2</fullName>
            <ecNumber evidence="18">3.5.4.25</ecNumber>
        </recommendedName>
        <alternativeName>
            <fullName evidence="18">GTP cyclohydrolase II</fullName>
        </alternativeName>
    </domain>
</protein>
<evidence type="ECO:0000256" key="15">
    <source>
        <dbReference type="ARBA" id="ARBA00023239"/>
    </source>
</evidence>
<feature type="binding site" evidence="18">
    <location>
        <position position="142"/>
    </location>
    <ligand>
        <name>Mg(2+)</name>
        <dbReference type="ChEBI" id="CHEBI:18420"/>
        <label>2</label>
    </ligand>
</feature>
<dbReference type="Gene3D" id="3.40.50.10990">
    <property type="entry name" value="GTP cyclohydrolase II"/>
    <property type="match status" value="1"/>
</dbReference>
<keyword evidence="15 18" id="KW-0456">Lyase</keyword>
<evidence type="ECO:0000313" key="20">
    <source>
        <dbReference type="EMBL" id="SJZ63130.1"/>
    </source>
</evidence>
<proteinExistence type="inferred from homology"/>
<evidence type="ECO:0000256" key="16">
    <source>
        <dbReference type="ARBA" id="ARBA00023268"/>
    </source>
</evidence>
<keyword evidence="11 18" id="KW-0862">Zinc</keyword>
<accession>A0A1T4M7W9</accession>
<dbReference type="GO" id="GO:0005829">
    <property type="term" value="C:cytosol"/>
    <property type="evidence" value="ECO:0007669"/>
    <property type="project" value="TreeGrafter"/>
</dbReference>
<evidence type="ECO:0000256" key="7">
    <source>
        <dbReference type="ARBA" id="ARBA00022619"/>
    </source>
</evidence>
<keyword evidence="9 18" id="KW-0547">Nucleotide-binding</keyword>
<dbReference type="EMBL" id="FUWX01000008">
    <property type="protein sequence ID" value="SJZ63130.1"/>
    <property type="molecule type" value="Genomic_DNA"/>
</dbReference>
<feature type="site" description="Essential for DHBP synthase activity" evidence="18">
    <location>
        <position position="163"/>
    </location>
</feature>
<evidence type="ECO:0000256" key="10">
    <source>
        <dbReference type="ARBA" id="ARBA00022801"/>
    </source>
</evidence>
<dbReference type="PANTHER" id="PTHR21327:SF18">
    <property type="entry name" value="3,4-DIHYDROXY-2-BUTANONE 4-PHOSPHATE SYNTHASE"/>
    <property type="match status" value="1"/>
</dbReference>
<comment type="cofactor">
    <cofactor evidence="18">
        <name>Zn(2+)</name>
        <dbReference type="ChEBI" id="CHEBI:29105"/>
    </cofactor>
    <text evidence="18">Binds 1 zinc ion per subunit.</text>
</comment>
<dbReference type="AlphaFoldDB" id="A0A1T4M7W9"/>
<keyword evidence="7 18" id="KW-0686">Riboflavin biosynthesis</keyword>
<evidence type="ECO:0000256" key="8">
    <source>
        <dbReference type="ARBA" id="ARBA00022723"/>
    </source>
</evidence>
<organism evidence="20 21">
    <name type="scientific">Cetobacterium ceti</name>
    <dbReference type="NCBI Taxonomy" id="180163"/>
    <lineage>
        <taxon>Bacteria</taxon>
        <taxon>Fusobacteriati</taxon>
        <taxon>Fusobacteriota</taxon>
        <taxon>Fusobacteriia</taxon>
        <taxon>Fusobacteriales</taxon>
        <taxon>Fusobacteriaceae</taxon>
        <taxon>Cetobacterium</taxon>
    </lineage>
</organism>
<feature type="region of interest" description="DHBP synthase" evidence="18">
    <location>
        <begin position="1"/>
        <end position="200"/>
    </location>
</feature>
<evidence type="ECO:0000256" key="6">
    <source>
        <dbReference type="ARBA" id="ARBA00005520"/>
    </source>
</evidence>
<dbReference type="GO" id="GO:0008686">
    <property type="term" value="F:3,4-dihydroxy-2-butanone-4-phosphate synthase activity"/>
    <property type="evidence" value="ECO:0007669"/>
    <property type="project" value="UniProtKB-UniRule"/>
</dbReference>
<dbReference type="GO" id="GO:0003935">
    <property type="term" value="F:GTP cyclohydrolase II activity"/>
    <property type="evidence" value="ECO:0007669"/>
    <property type="project" value="UniProtKB-UniRule"/>
</dbReference>
<dbReference type="InterPro" id="IPR036144">
    <property type="entry name" value="RibA-like_sf"/>
</dbReference>
<keyword evidence="16 18" id="KW-0511">Multifunctional enzyme</keyword>
<dbReference type="Gene3D" id="3.90.870.10">
    <property type="entry name" value="DHBP synthase"/>
    <property type="match status" value="1"/>
</dbReference>
<keyword evidence="14 18" id="KW-0464">Manganese</keyword>
<dbReference type="CDD" id="cd00641">
    <property type="entry name" value="GTP_cyclohydro2"/>
    <property type="match status" value="1"/>
</dbReference>
<comment type="similarity">
    <text evidence="6 18">In the N-terminal section; belongs to the DHBP synthase family.</text>
</comment>
<feature type="active site" description="Proton acceptor; for GTP cyclohydrolase activity" evidence="18">
    <location>
        <position position="328"/>
    </location>
</feature>
<dbReference type="PIRSF" id="PIRSF001259">
    <property type="entry name" value="RibA"/>
    <property type="match status" value="1"/>
</dbReference>
<evidence type="ECO:0000256" key="5">
    <source>
        <dbReference type="ARBA" id="ARBA00004904"/>
    </source>
</evidence>
<evidence type="ECO:0000256" key="1">
    <source>
        <dbReference type="ARBA" id="ARBA00000141"/>
    </source>
</evidence>
<keyword evidence="21" id="KW-1185">Reference proteome</keyword>
<keyword evidence="8 18" id="KW-0479">Metal-binding</keyword>
<dbReference type="EC" id="3.5.4.25" evidence="18"/>
<feature type="region of interest" description="GTP cyclohydrolase II" evidence="18">
    <location>
        <begin position="201"/>
        <end position="398"/>
    </location>
</feature>
<dbReference type="InterPro" id="IPR017945">
    <property type="entry name" value="DHBP_synth_RibB-like_a/b_dom"/>
</dbReference>
<feature type="binding site" evidence="18">
    <location>
        <position position="269"/>
    </location>
    <ligand>
        <name>Zn(2+)</name>
        <dbReference type="ChEBI" id="CHEBI:29105"/>
        <note>catalytic</note>
    </ligand>
</feature>
<dbReference type="NCBIfam" id="NF006803">
    <property type="entry name" value="PRK09311.1"/>
    <property type="match status" value="1"/>
</dbReference>
<dbReference type="Proteomes" id="UP000191153">
    <property type="component" value="Unassembled WGS sequence"/>
</dbReference>
<dbReference type="GO" id="GO:0000287">
    <property type="term" value="F:magnesium ion binding"/>
    <property type="evidence" value="ECO:0007669"/>
    <property type="project" value="UniProtKB-UniRule"/>
</dbReference>
<feature type="binding site" evidence="18">
    <location>
        <begin position="139"/>
        <end position="143"/>
    </location>
    <ligand>
        <name>D-ribulose 5-phosphate</name>
        <dbReference type="ChEBI" id="CHEBI:58121"/>
    </ligand>
</feature>
<evidence type="ECO:0000256" key="13">
    <source>
        <dbReference type="ARBA" id="ARBA00023134"/>
    </source>
</evidence>
<dbReference type="NCBIfam" id="TIGR00505">
    <property type="entry name" value="ribA"/>
    <property type="match status" value="1"/>
</dbReference>
<dbReference type="SUPFAM" id="SSF55821">
    <property type="entry name" value="YrdC/RibB"/>
    <property type="match status" value="1"/>
</dbReference>
<comment type="similarity">
    <text evidence="18">In the C-terminal section; belongs to the GTP cyclohydrolase II family.</text>
</comment>
<dbReference type="Pfam" id="PF00925">
    <property type="entry name" value="GTP_cyclohydro2"/>
    <property type="match status" value="1"/>
</dbReference>
<evidence type="ECO:0000256" key="2">
    <source>
        <dbReference type="ARBA" id="ARBA00001936"/>
    </source>
</evidence>
<feature type="binding site" evidence="18">
    <location>
        <begin position="251"/>
        <end position="255"/>
    </location>
    <ligand>
        <name>GTP</name>
        <dbReference type="ChEBI" id="CHEBI:37565"/>
    </ligand>
</feature>
<feature type="binding site" evidence="18">
    <location>
        <position position="27"/>
    </location>
    <ligand>
        <name>Mg(2+)</name>
        <dbReference type="ChEBI" id="CHEBI:18420"/>
        <label>1</label>
    </ligand>
</feature>
<comment type="function">
    <text evidence="18">Catalyzes the conversion of GTP to 2,5-diamino-6-ribosylamino-4(3H)-pyrimidinone 5'-phosphate (DARP), formate and pyrophosphate.</text>
</comment>
<comment type="cofactor">
    <cofactor evidence="2">
        <name>Mn(2+)</name>
        <dbReference type="ChEBI" id="CHEBI:29035"/>
    </cofactor>
</comment>
<feature type="binding site" evidence="18">
    <location>
        <position position="351"/>
    </location>
    <ligand>
        <name>GTP</name>
        <dbReference type="ChEBI" id="CHEBI:37565"/>
    </ligand>
</feature>
<dbReference type="FunFam" id="3.40.50.10990:FF:000002">
    <property type="entry name" value="GTP cyclohydrolase-2"/>
    <property type="match status" value="1"/>
</dbReference>
<evidence type="ECO:0000256" key="11">
    <source>
        <dbReference type="ARBA" id="ARBA00022833"/>
    </source>
</evidence>